<dbReference type="AlphaFoldDB" id="A0AAD7N8V5"/>
<organism evidence="2 3">
    <name type="scientific">Mycena metata</name>
    <dbReference type="NCBI Taxonomy" id="1033252"/>
    <lineage>
        <taxon>Eukaryota</taxon>
        <taxon>Fungi</taxon>
        <taxon>Dikarya</taxon>
        <taxon>Basidiomycota</taxon>
        <taxon>Agaricomycotina</taxon>
        <taxon>Agaricomycetes</taxon>
        <taxon>Agaricomycetidae</taxon>
        <taxon>Agaricales</taxon>
        <taxon>Marasmiineae</taxon>
        <taxon>Mycenaceae</taxon>
        <taxon>Mycena</taxon>
    </lineage>
</organism>
<feature type="domain" description="F-box" evidence="1">
    <location>
        <begin position="44"/>
        <end position="102"/>
    </location>
</feature>
<dbReference type="Proteomes" id="UP001215598">
    <property type="component" value="Unassembled WGS sequence"/>
</dbReference>
<dbReference type="EMBL" id="JARKIB010000066">
    <property type="protein sequence ID" value="KAJ7750240.1"/>
    <property type="molecule type" value="Genomic_DNA"/>
</dbReference>
<evidence type="ECO:0000313" key="3">
    <source>
        <dbReference type="Proteomes" id="UP001215598"/>
    </source>
</evidence>
<dbReference type="Pfam" id="PF12937">
    <property type="entry name" value="F-box-like"/>
    <property type="match status" value="1"/>
</dbReference>
<gene>
    <name evidence="2" type="ORF">B0H16DRAFT_1549989</name>
</gene>
<dbReference type="Gene3D" id="3.80.10.10">
    <property type="entry name" value="Ribonuclease Inhibitor"/>
    <property type="match status" value="1"/>
</dbReference>
<evidence type="ECO:0000313" key="2">
    <source>
        <dbReference type="EMBL" id="KAJ7750240.1"/>
    </source>
</evidence>
<dbReference type="SUPFAM" id="SSF52047">
    <property type="entry name" value="RNI-like"/>
    <property type="match status" value="1"/>
</dbReference>
<dbReference type="InterPro" id="IPR032675">
    <property type="entry name" value="LRR_dom_sf"/>
</dbReference>
<evidence type="ECO:0000259" key="1">
    <source>
        <dbReference type="Pfam" id="PF12937"/>
    </source>
</evidence>
<reference evidence="2" key="1">
    <citation type="submission" date="2023-03" db="EMBL/GenBank/DDBJ databases">
        <title>Massive genome expansion in bonnet fungi (Mycena s.s.) driven by repeated elements and novel gene families across ecological guilds.</title>
        <authorList>
            <consortium name="Lawrence Berkeley National Laboratory"/>
            <person name="Harder C.B."/>
            <person name="Miyauchi S."/>
            <person name="Viragh M."/>
            <person name="Kuo A."/>
            <person name="Thoen E."/>
            <person name="Andreopoulos B."/>
            <person name="Lu D."/>
            <person name="Skrede I."/>
            <person name="Drula E."/>
            <person name="Henrissat B."/>
            <person name="Morin E."/>
            <person name="Kohler A."/>
            <person name="Barry K."/>
            <person name="LaButti K."/>
            <person name="Morin E."/>
            <person name="Salamov A."/>
            <person name="Lipzen A."/>
            <person name="Mereny Z."/>
            <person name="Hegedus B."/>
            <person name="Baldrian P."/>
            <person name="Stursova M."/>
            <person name="Weitz H."/>
            <person name="Taylor A."/>
            <person name="Grigoriev I.V."/>
            <person name="Nagy L.G."/>
            <person name="Martin F."/>
            <person name="Kauserud H."/>
        </authorList>
    </citation>
    <scope>NUCLEOTIDE SEQUENCE</scope>
    <source>
        <strain evidence="2">CBHHK182m</strain>
    </source>
</reference>
<proteinExistence type="predicted"/>
<comment type="caution">
    <text evidence="2">The sequence shown here is derived from an EMBL/GenBank/DDBJ whole genome shotgun (WGS) entry which is preliminary data.</text>
</comment>
<dbReference type="PANTHER" id="PTHR38926:SF5">
    <property type="entry name" value="F-BOX AND LEUCINE-RICH REPEAT PROTEIN 6"/>
    <property type="match status" value="1"/>
</dbReference>
<dbReference type="PANTHER" id="PTHR38926">
    <property type="entry name" value="F-BOX DOMAIN CONTAINING PROTEIN, EXPRESSED"/>
    <property type="match status" value="1"/>
</dbReference>
<name>A0AAD7N8V5_9AGAR</name>
<accession>A0AAD7N8V5</accession>
<dbReference type="InterPro" id="IPR001810">
    <property type="entry name" value="F-box_dom"/>
</dbReference>
<sequence length="505" mass="57207">MKNMLVAAEPATADSDAPVASVSERPILDPEGAIVPDARPPIYTLPFELLAEIMALALTRRPWKYGGEQSATATDVLGLCQVCSYWREVALKTARLWNTIHLPIADWRGVRGEAPAQTEMFFERSAPLPISVYIHPFLTGSPTKTDEVSAMVAGMAHRWKTFEVSCQSTKTFDPTSFTRISPGSLTNLERVELCWSNRRPSSWHGSELDIFSNAPRLRDVKIEVPLATSTIFNSMPWSQLTRLSLTYDSPQLCLDVLASCTKLVTVYIDTKQWLESDAPHNSYVARSGLLAHLTELRIRSRICSTGEYLAPFLRRFRLPALKTLGLSVQLSYPVTYEYFVDWLTPALTFLLAQSPNLQRLRLVNGGWDSIYAEDMPDILRLTPNLTELLLSEVEVDDNFFEALRYAGPDTMPLVSKLDTLALFDVGEFFEEVSFGEMIRSRWWSDEERLAMPTPPIVTQLKHLRFWSEDYEGIRTNDYVGFTRELVKTMGEYRLQGLDLTGSNYF</sequence>
<keyword evidence="3" id="KW-1185">Reference proteome</keyword>
<protein>
    <recommendedName>
        <fullName evidence="1">F-box domain-containing protein</fullName>
    </recommendedName>
</protein>